<sequence>MPDDRQEIYDTIARYCRGVDRHDFRLVESTYHPDAMDCRGSVERSVPEFMGWLGLTLDKYSSTMHFIGNHLAEVDRDTALAETYAIVTHLGPDDDAGSSFTSGIRYVDHLERRSGKWGVGRRWVVREWFRSDSSRLPTPAERGLVAEPFDERFAAARKLLD</sequence>
<dbReference type="KEGG" id="gji:H1R19_19235"/>
<dbReference type="EMBL" id="CP059491">
    <property type="protein sequence ID" value="QMT00974.1"/>
    <property type="molecule type" value="Genomic_DNA"/>
</dbReference>
<name>A0A7D7LX91_9ACTN</name>
<dbReference type="Gene3D" id="3.10.450.50">
    <property type="match status" value="1"/>
</dbReference>
<protein>
    <submittedName>
        <fullName evidence="2">Nuclear transport factor 2 family protein</fullName>
    </submittedName>
</protein>
<dbReference type="InterPro" id="IPR037401">
    <property type="entry name" value="SnoaL-like"/>
</dbReference>
<gene>
    <name evidence="2" type="ORF">H1R19_19235</name>
</gene>
<evidence type="ECO:0000259" key="1">
    <source>
        <dbReference type="Pfam" id="PF13577"/>
    </source>
</evidence>
<accession>A0A7D7LX91</accession>
<evidence type="ECO:0000313" key="3">
    <source>
        <dbReference type="Proteomes" id="UP000515663"/>
    </source>
</evidence>
<proteinExistence type="predicted"/>
<dbReference type="RefSeq" id="WP_219849838.1">
    <property type="nucleotide sequence ID" value="NZ_CP059491.1"/>
</dbReference>
<organism evidence="2 3">
    <name type="scientific">Gordonia jinghuaiqii</name>
    <dbReference type="NCBI Taxonomy" id="2758710"/>
    <lineage>
        <taxon>Bacteria</taxon>
        <taxon>Bacillati</taxon>
        <taxon>Actinomycetota</taxon>
        <taxon>Actinomycetes</taxon>
        <taxon>Mycobacteriales</taxon>
        <taxon>Gordoniaceae</taxon>
        <taxon>Gordonia</taxon>
    </lineage>
</organism>
<dbReference type="Proteomes" id="UP000515663">
    <property type="component" value="Chromosome"/>
</dbReference>
<dbReference type="SUPFAM" id="SSF54427">
    <property type="entry name" value="NTF2-like"/>
    <property type="match status" value="1"/>
</dbReference>
<dbReference type="AlphaFoldDB" id="A0A7D7LX91"/>
<reference evidence="3" key="1">
    <citation type="submission" date="2020-07" db="EMBL/GenBank/DDBJ databases">
        <title>novel species isolated from the respiratory tract of Marmot.</title>
        <authorList>
            <person name="Zhang G."/>
        </authorList>
    </citation>
    <scope>NUCLEOTIDE SEQUENCE [LARGE SCALE GENOMIC DNA]</scope>
    <source>
        <strain evidence="3">686</strain>
    </source>
</reference>
<dbReference type="InterPro" id="IPR032710">
    <property type="entry name" value="NTF2-like_dom_sf"/>
</dbReference>
<dbReference type="Pfam" id="PF13577">
    <property type="entry name" value="SnoaL_4"/>
    <property type="match status" value="1"/>
</dbReference>
<evidence type="ECO:0000313" key="2">
    <source>
        <dbReference type="EMBL" id="QMT00974.1"/>
    </source>
</evidence>
<keyword evidence="3" id="KW-1185">Reference proteome</keyword>
<feature type="domain" description="SnoaL-like" evidence="1">
    <location>
        <begin position="3"/>
        <end position="122"/>
    </location>
</feature>